<gene>
    <name evidence="2" type="ORF">HD601_001361</name>
</gene>
<dbReference type="RefSeq" id="WP_184820433.1">
    <property type="nucleotide sequence ID" value="NZ_JACHMM010000001.1"/>
</dbReference>
<keyword evidence="1" id="KW-0812">Transmembrane</keyword>
<organism evidence="2 3">
    <name type="scientific">Jiangella mangrovi</name>
    <dbReference type="NCBI Taxonomy" id="1524084"/>
    <lineage>
        <taxon>Bacteria</taxon>
        <taxon>Bacillati</taxon>
        <taxon>Actinomycetota</taxon>
        <taxon>Actinomycetes</taxon>
        <taxon>Jiangellales</taxon>
        <taxon>Jiangellaceae</taxon>
        <taxon>Jiangella</taxon>
    </lineage>
</organism>
<reference evidence="2 3" key="1">
    <citation type="submission" date="2020-08" db="EMBL/GenBank/DDBJ databases">
        <title>Sequencing the genomes of 1000 actinobacteria strains.</title>
        <authorList>
            <person name="Klenk H.-P."/>
        </authorList>
    </citation>
    <scope>NUCLEOTIDE SEQUENCE [LARGE SCALE GENOMIC DNA]</scope>
    <source>
        <strain evidence="2 3">DSM 102122</strain>
    </source>
</reference>
<evidence type="ECO:0000256" key="1">
    <source>
        <dbReference type="SAM" id="Phobius"/>
    </source>
</evidence>
<accession>A0A7W9GNF5</accession>
<name>A0A7W9GNF5_9ACTN</name>
<dbReference type="EMBL" id="JACHMM010000001">
    <property type="protein sequence ID" value="MBB5786786.1"/>
    <property type="molecule type" value="Genomic_DNA"/>
</dbReference>
<keyword evidence="1" id="KW-1133">Transmembrane helix</keyword>
<protein>
    <submittedName>
        <fullName evidence="2">Uncharacterized protein</fullName>
    </submittedName>
</protein>
<sequence length="49" mass="5383">MPRTLAAMFPEFQDDDAPRRPDVRKKVVAAVLIVCLIAGVAPFLAVLIF</sequence>
<evidence type="ECO:0000313" key="3">
    <source>
        <dbReference type="Proteomes" id="UP000542813"/>
    </source>
</evidence>
<dbReference type="AlphaFoldDB" id="A0A7W9GNF5"/>
<proteinExistence type="predicted"/>
<keyword evidence="3" id="KW-1185">Reference proteome</keyword>
<dbReference type="Proteomes" id="UP000542813">
    <property type="component" value="Unassembled WGS sequence"/>
</dbReference>
<keyword evidence="1" id="KW-0472">Membrane</keyword>
<comment type="caution">
    <text evidence="2">The sequence shown here is derived from an EMBL/GenBank/DDBJ whole genome shotgun (WGS) entry which is preliminary data.</text>
</comment>
<evidence type="ECO:0000313" key="2">
    <source>
        <dbReference type="EMBL" id="MBB5786786.1"/>
    </source>
</evidence>
<feature type="transmembrane region" description="Helical" evidence="1">
    <location>
        <begin position="27"/>
        <end position="48"/>
    </location>
</feature>